<dbReference type="SUPFAM" id="SSF103256">
    <property type="entry name" value="Hypothetical protein TM0160"/>
    <property type="match status" value="1"/>
</dbReference>
<evidence type="ECO:0000313" key="4">
    <source>
        <dbReference type="Proteomes" id="UP001500368"/>
    </source>
</evidence>
<dbReference type="InterPro" id="IPR003729">
    <property type="entry name" value="Bi_nuclease_dom"/>
</dbReference>
<organism evidence="3 4">
    <name type="scientific">Nesterenkonia rhizosphaerae</name>
    <dbReference type="NCBI Taxonomy" id="1348272"/>
    <lineage>
        <taxon>Bacteria</taxon>
        <taxon>Bacillati</taxon>
        <taxon>Actinomycetota</taxon>
        <taxon>Actinomycetes</taxon>
        <taxon>Micrococcales</taxon>
        <taxon>Micrococcaceae</taxon>
        <taxon>Nesterenkonia</taxon>
    </lineage>
</organism>
<evidence type="ECO:0000313" key="3">
    <source>
        <dbReference type="EMBL" id="GAA4925138.1"/>
    </source>
</evidence>
<dbReference type="Gene3D" id="3.10.690.10">
    <property type="entry name" value="Bifunctional nuclease domain"/>
    <property type="match status" value="1"/>
</dbReference>
<accession>A0ABP9G1W6</accession>
<dbReference type="PROSITE" id="PS51658">
    <property type="entry name" value="BFN"/>
    <property type="match status" value="1"/>
</dbReference>
<evidence type="ECO:0000256" key="1">
    <source>
        <dbReference type="SAM" id="MobiDB-lite"/>
    </source>
</evidence>
<gene>
    <name evidence="3" type="ORF">GCM10025790_23100</name>
</gene>
<proteinExistence type="predicted"/>
<dbReference type="Pfam" id="PF02577">
    <property type="entry name" value="BFN_dom"/>
    <property type="match status" value="1"/>
</dbReference>
<comment type="caution">
    <text evidence="3">The sequence shown here is derived from an EMBL/GenBank/DDBJ whole genome shotgun (WGS) entry which is preliminary data.</text>
</comment>
<sequence length="190" mass="20262">MDDRQVRLSVVGVRVELPSNQPVLILRGAAPEDHKHHVAIVVGPAEAAAVARALQGETPVRPMTHDLLAESLELLGGGVVAIELGLLDPSTYFGSIRLGTGQVLDARASDAVALAVRVHCPVTMSRETLLEVSVSPRYSPSARADQETDSPAAAGAHEGLPNRRGPISEEEIRQFHKFLDEAGPEDFKNS</sequence>
<dbReference type="Proteomes" id="UP001500368">
    <property type="component" value="Unassembled WGS sequence"/>
</dbReference>
<protein>
    <submittedName>
        <fullName evidence="3">Bifunctional nuclease family protein</fullName>
    </submittedName>
</protein>
<dbReference type="EMBL" id="BAABLW010000007">
    <property type="protein sequence ID" value="GAA4925138.1"/>
    <property type="molecule type" value="Genomic_DNA"/>
</dbReference>
<feature type="region of interest" description="Disordered" evidence="1">
    <location>
        <begin position="136"/>
        <end position="167"/>
    </location>
</feature>
<feature type="domain" description="BFN" evidence="2">
    <location>
        <begin position="5"/>
        <end position="136"/>
    </location>
</feature>
<dbReference type="InterPro" id="IPR036104">
    <property type="entry name" value="BFN_sf"/>
</dbReference>
<dbReference type="RefSeq" id="WP_345478162.1">
    <property type="nucleotide sequence ID" value="NZ_BAABLW010000007.1"/>
</dbReference>
<keyword evidence="4" id="KW-1185">Reference proteome</keyword>
<name>A0ABP9G1W6_9MICC</name>
<evidence type="ECO:0000259" key="2">
    <source>
        <dbReference type="PROSITE" id="PS51658"/>
    </source>
</evidence>
<reference evidence="4" key="1">
    <citation type="journal article" date="2019" name="Int. J. Syst. Evol. Microbiol.">
        <title>The Global Catalogue of Microorganisms (GCM) 10K type strain sequencing project: providing services to taxonomists for standard genome sequencing and annotation.</title>
        <authorList>
            <consortium name="The Broad Institute Genomics Platform"/>
            <consortium name="The Broad Institute Genome Sequencing Center for Infectious Disease"/>
            <person name="Wu L."/>
            <person name="Ma J."/>
        </authorList>
    </citation>
    <scope>NUCLEOTIDE SEQUENCE [LARGE SCALE GENOMIC DNA]</scope>
    <source>
        <strain evidence="4">JCM 19129</strain>
    </source>
</reference>